<gene>
    <name evidence="1" type="ORF">M513_00631</name>
</gene>
<accession>A0A085MMF9</accession>
<reference evidence="1 2" key="1">
    <citation type="journal article" date="2014" name="Nat. Genet.">
        <title>Genome and transcriptome of the porcine whipworm Trichuris suis.</title>
        <authorList>
            <person name="Jex A.R."/>
            <person name="Nejsum P."/>
            <person name="Schwarz E.M."/>
            <person name="Hu L."/>
            <person name="Young N.D."/>
            <person name="Hall R.S."/>
            <person name="Korhonen P.K."/>
            <person name="Liao S."/>
            <person name="Thamsborg S."/>
            <person name="Xia J."/>
            <person name="Xu P."/>
            <person name="Wang S."/>
            <person name="Scheerlinck J.P."/>
            <person name="Hofmann A."/>
            <person name="Sternberg P.W."/>
            <person name="Wang J."/>
            <person name="Gasser R.B."/>
        </authorList>
    </citation>
    <scope>NUCLEOTIDE SEQUENCE [LARGE SCALE GENOMIC DNA]</scope>
    <source>
        <strain evidence="1">DCEP-RM93M</strain>
    </source>
</reference>
<dbReference type="Proteomes" id="UP000030764">
    <property type="component" value="Unassembled WGS sequence"/>
</dbReference>
<organism evidence="1 2">
    <name type="scientific">Trichuris suis</name>
    <name type="common">pig whipworm</name>
    <dbReference type="NCBI Taxonomy" id="68888"/>
    <lineage>
        <taxon>Eukaryota</taxon>
        <taxon>Metazoa</taxon>
        <taxon>Ecdysozoa</taxon>
        <taxon>Nematoda</taxon>
        <taxon>Enoplea</taxon>
        <taxon>Dorylaimia</taxon>
        <taxon>Trichinellida</taxon>
        <taxon>Trichuridae</taxon>
        <taxon>Trichuris</taxon>
    </lineage>
</organism>
<sequence>MEKLLSEHSNQPNNCETAHNRTITLLGYGESKNLNQLEEHVQLRYLAIHAWLGIRFLFFILWQCIVCSSEVDRTILSREIIREAFLNKPFTADIAWAAAMTFNLKAAL</sequence>
<dbReference type="EMBL" id="KL363184">
    <property type="protein sequence ID" value="KFD58405.1"/>
    <property type="molecule type" value="Genomic_DNA"/>
</dbReference>
<evidence type="ECO:0000313" key="2">
    <source>
        <dbReference type="Proteomes" id="UP000030764"/>
    </source>
</evidence>
<name>A0A085MMF9_9BILA</name>
<evidence type="ECO:0000313" key="1">
    <source>
        <dbReference type="EMBL" id="KFD58405.1"/>
    </source>
</evidence>
<proteinExistence type="predicted"/>
<dbReference type="AlphaFoldDB" id="A0A085MMF9"/>
<protein>
    <submittedName>
        <fullName evidence="1">Uncharacterized protein</fullName>
    </submittedName>
</protein>
<keyword evidence="2" id="KW-1185">Reference proteome</keyword>